<proteinExistence type="predicted"/>
<dbReference type="OrthoDB" id="5970915at2759"/>
<feature type="chain" id="PRO_5032526094" description="Ig-like domain-containing protein" evidence="1">
    <location>
        <begin position="23"/>
        <end position="139"/>
    </location>
</feature>
<dbReference type="EMBL" id="UYJE01004603">
    <property type="protein sequence ID" value="VDI29601.1"/>
    <property type="molecule type" value="Genomic_DNA"/>
</dbReference>
<dbReference type="AlphaFoldDB" id="A0A8B6E840"/>
<dbReference type="Proteomes" id="UP000596742">
    <property type="component" value="Unassembled WGS sequence"/>
</dbReference>
<accession>A0A8B6E840</accession>
<evidence type="ECO:0000256" key="1">
    <source>
        <dbReference type="SAM" id="SignalP"/>
    </source>
</evidence>
<reference evidence="3" key="1">
    <citation type="submission" date="2018-11" db="EMBL/GenBank/DDBJ databases">
        <authorList>
            <person name="Alioto T."/>
            <person name="Alioto T."/>
        </authorList>
    </citation>
    <scope>NUCLEOTIDE SEQUENCE</scope>
</reference>
<dbReference type="SUPFAM" id="SSF48726">
    <property type="entry name" value="Immunoglobulin"/>
    <property type="match status" value="1"/>
</dbReference>
<name>A0A8B6E840_MYTGA</name>
<comment type="caution">
    <text evidence="3">The sequence shown here is derived from an EMBL/GenBank/DDBJ whole genome shotgun (WGS) entry which is preliminary data.</text>
</comment>
<dbReference type="InterPro" id="IPR036179">
    <property type="entry name" value="Ig-like_dom_sf"/>
</dbReference>
<feature type="domain" description="Ig-like" evidence="2">
    <location>
        <begin position="28"/>
        <end position="124"/>
    </location>
</feature>
<sequence>MFNVLPCFMFVFCLIFVKSGLSYKNYPPECLAVDDTVGQAKDQQFNAILECMVFELDLSTVDVIWYKENRRTLEKEKIKENYKFALKHKEELYTLTIKNVQGNDYGDYYCTVKNKYGKNQVLITLFETMECQGTDCPNY</sequence>
<dbReference type="InterPro" id="IPR013098">
    <property type="entry name" value="Ig_I-set"/>
</dbReference>
<dbReference type="Pfam" id="PF07679">
    <property type="entry name" value="I-set"/>
    <property type="match status" value="1"/>
</dbReference>
<dbReference type="InterPro" id="IPR007110">
    <property type="entry name" value="Ig-like_dom"/>
</dbReference>
<evidence type="ECO:0000313" key="3">
    <source>
        <dbReference type="EMBL" id="VDI29601.1"/>
    </source>
</evidence>
<organism evidence="3 4">
    <name type="scientific">Mytilus galloprovincialis</name>
    <name type="common">Mediterranean mussel</name>
    <dbReference type="NCBI Taxonomy" id="29158"/>
    <lineage>
        <taxon>Eukaryota</taxon>
        <taxon>Metazoa</taxon>
        <taxon>Spiralia</taxon>
        <taxon>Lophotrochozoa</taxon>
        <taxon>Mollusca</taxon>
        <taxon>Bivalvia</taxon>
        <taxon>Autobranchia</taxon>
        <taxon>Pteriomorphia</taxon>
        <taxon>Mytilida</taxon>
        <taxon>Mytiloidea</taxon>
        <taxon>Mytilidae</taxon>
        <taxon>Mytilinae</taxon>
        <taxon>Mytilus</taxon>
    </lineage>
</organism>
<dbReference type="PROSITE" id="PS50835">
    <property type="entry name" value="IG_LIKE"/>
    <property type="match status" value="1"/>
</dbReference>
<evidence type="ECO:0000259" key="2">
    <source>
        <dbReference type="PROSITE" id="PS50835"/>
    </source>
</evidence>
<evidence type="ECO:0000313" key="4">
    <source>
        <dbReference type="Proteomes" id="UP000596742"/>
    </source>
</evidence>
<keyword evidence="1" id="KW-0732">Signal</keyword>
<feature type="signal peptide" evidence="1">
    <location>
        <begin position="1"/>
        <end position="22"/>
    </location>
</feature>
<gene>
    <name evidence="3" type="ORF">MGAL_10B066426</name>
</gene>
<dbReference type="SMART" id="SM00409">
    <property type="entry name" value="IG"/>
    <property type="match status" value="1"/>
</dbReference>
<dbReference type="Gene3D" id="2.60.40.10">
    <property type="entry name" value="Immunoglobulins"/>
    <property type="match status" value="1"/>
</dbReference>
<dbReference type="InterPro" id="IPR003599">
    <property type="entry name" value="Ig_sub"/>
</dbReference>
<protein>
    <recommendedName>
        <fullName evidence="2">Ig-like domain-containing protein</fullName>
    </recommendedName>
</protein>
<keyword evidence="4" id="KW-1185">Reference proteome</keyword>
<dbReference type="InterPro" id="IPR013783">
    <property type="entry name" value="Ig-like_fold"/>
</dbReference>